<dbReference type="EMBL" id="JAPUUL010001889">
    <property type="protein sequence ID" value="KAJ8126366.1"/>
    <property type="molecule type" value="Genomic_DNA"/>
</dbReference>
<organism evidence="1 2">
    <name type="scientific">Lasiodiplodia mahajangana</name>
    <dbReference type="NCBI Taxonomy" id="1108764"/>
    <lineage>
        <taxon>Eukaryota</taxon>
        <taxon>Fungi</taxon>
        <taxon>Dikarya</taxon>
        <taxon>Ascomycota</taxon>
        <taxon>Pezizomycotina</taxon>
        <taxon>Dothideomycetes</taxon>
        <taxon>Dothideomycetes incertae sedis</taxon>
        <taxon>Botryosphaeriales</taxon>
        <taxon>Botryosphaeriaceae</taxon>
        <taxon>Lasiodiplodia</taxon>
    </lineage>
</organism>
<reference evidence="1" key="1">
    <citation type="submission" date="2022-12" db="EMBL/GenBank/DDBJ databases">
        <title>Genome Sequence of Lasiodiplodia mahajangana.</title>
        <authorList>
            <person name="Buettner E."/>
        </authorList>
    </citation>
    <scope>NUCLEOTIDE SEQUENCE</scope>
    <source>
        <strain evidence="1">VT137</strain>
    </source>
</reference>
<accession>A0ACC2JFR5</accession>
<proteinExistence type="predicted"/>
<sequence length="454" mass="48654">MDAIGDIPDRTLSANNTCATDDGGEEVSLSPFPAALPSDNPRATVPEGLSSATMALPLPTCPSPPTPAPIVPLRSSARTHLASALLRGPVPIKGSGQDRFRQLLKKTEDSGSTSMVRNNPFAVSTSTVQRPLAAQPFSPGVTTVGPSPFTLHATAFTHPDIREMDRTVAAPSGAVAEMSSTVKTEIKDSSLTQPKAIIGEAHGQSHRQPVNAGGGTQHHPLATARLSAQCQLRRFNPKWHETSGQGGFKCSVQLINKIIHGEHAYPTPNEAKQAVAEKALVYVRHLPVEDPAEKAAMKIASSGQTDRHCDRSRQGRAQVNREPTATGGHANFHGQHAYPTSAGANAPVYTWNAYNYTDQRTFLHRVQSIFGAGGPSPAVLSDPLAAQAFLQGLALGTSARAVSSTYDPYLESQGRPLPTIPGEVCRRYNAREQSPRRNFSRSYRDRSPLRRRSP</sequence>
<evidence type="ECO:0000313" key="1">
    <source>
        <dbReference type="EMBL" id="KAJ8126366.1"/>
    </source>
</evidence>
<evidence type="ECO:0000313" key="2">
    <source>
        <dbReference type="Proteomes" id="UP001153332"/>
    </source>
</evidence>
<protein>
    <submittedName>
        <fullName evidence="1">Uncharacterized protein</fullName>
    </submittedName>
</protein>
<keyword evidence="2" id="KW-1185">Reference proteome</keyword>
<comment type="caution">
    <text evidence="1">The sequence shown here is derived from an EMBL/GenBank/DDBJ whole genome shotgun (WGS) entry which is preliminary data.</text>
</comment>
<dbReference type="Proteomes" id="UP001153332">
    <property type="component" value="Unassembled WGS sequence"/>
</dbReference>
<name>A0ACC2JFR5_9PEZI</name>
<gene>
    <name evidence="1" type="ORF">O1611_g7272</name>
</gene>